<proteinExistence type="predicted"/>
<evidence type="ECO:0000313" key="1">
    <source>
        <dbReference type="EMBL" id="KAI5063935.1"/>
    </source>
</evidence>
<evidence type="ECO:0000313" key="2">
    <source>
        <dbReference type="Proteomes" id="UP000886520"/>
    </source>
</evidence>
<comment type="caution">
    <text evidence="1">The sequence shown here is derived from an EMBL/GenBank/DDBJ whole genome shotgun (WGS) entry which is preliminary data.</text>
</comment>
<dbReference type="Proteomes" id="UP000886520">
    <property type="component" value="Chromosome 20"/>
</dbReference>
<dbReference type="AlphaFoldDB" id="A0A9D4U9Q1"/>
<keyword evidence="2" id="KW-1185">Reference proteome</keyword>
<dbReference type="PANTHER" id="PTHR33181">
    <property type="entry name" value="OS01G0778500 PROTEIN"/>
    <property type="match status" value="1"/>
</dbReference>
<dbReference type="PANTHER" id="PTHR33181:SF59">
    <property type="entry name" value="OVATE FAMILY PROTEIN"/>
    <property type="match status" value="1"/>
</dbReference>
<organism evidence="1 2">
    <name type="scientific">Adiantum capillus-veneris</name>
    <name type="common">Maidenhair fern</name>
    <dbReference type="NCBI Taxonomy" id="13818"/>
    <lineage>
        <taxon>Eukaryota</taxon>
        <taxon>Viridiplantae</taxon>
        <taxon>Streptophyta</taxon>
        <taxon>Embryophyta</taxon>
        <taxon>Tracheophyta</taxon>
        <taxon>Polypodiopsida</taxon>
        <taxon>Polypodiidae</taxon>
        <taxon>Polypodiales</taxon>
        <taxon>Pteridineae</taxon>
        <taxon>Pteridaceae</taxon>
        <taxon>Vittarioideae</taxon>
        <taxon>Adiantum</taxon>
    </lineage>
</organism>
<gene>
    <name evidence="1" type="ORF">GOP47_0020605</name>
</gene>
<sequence length="92" mass="10477">MANGGLLRRVSAPLASAWRSLLHRFSRNSRGARSFAKLYHDVQTCAYEDVQVMWSIIHQQSFVGPMLPFEHPVCNMQCLPWAMKWLKGNTGS</sequence>
<protein>
    <submittedName>
        <fullName evidence="1">Uncharacterized protein</fullName>
    </submittedName>
</protein>
<accession>A0A9D4U9Q1</accession>
<dbReference type="OrthoDB" id="1858060at2759"/>
<name>A0A9D4U9Q1_ADICA</name>
<dbReference type="EMBL" id="JABFUD020000020">
    <property type="protein sequence ID" value="KAI5063935.1"/>
    <property type="molecule type" value="Genomic_DNA"/>
</dbReference>
<reference evidence="1" key="1">
    <citation type="submission" date="2021-01" db="EMBL/GenBank/DDBJ databases">
        <title>Adiantum capillus-veneris genome.</title>
        <authorList>
            <person name="Fang Y."/>
            <person name="Liao Q."/>
        </authorList>
    </citation>
    <scope>NUCLEOTIDE SEQUENCE</scope>
    <source>
        <strain evidence="1">H3</strain>
        <tissue evidence="1">Leaf</tissue>
    </source>
</reference>